<dbReference type="AlphaFoldDB" id="A0A916Y378"/>
<reference evidence="1" key="1">
    <citation type="journal article" date="2014" name="Int. J. Syst. Evol. Microbiol.">
        <title>Complete genome sequence of Corynebacterium casei LMG S-19264T (=DSM 44701T), isolated from a smear-ripened cheese.</title>
        <authorList>
            <consortium name="US DOE Joint Genome Institute (JGI-PGF)"/>
            <person name="Walter F."/>
            <person name="Albersmeier A."/>
            <person name="Kalinowski J."/>
            <person name="Ruckert C."/>
        </authorList>
    </citation>
    <scope>NUCLEOTIDE SEQUENCE</scope>
    <source>
        <strain evidence="1">CGMCC 1.15493</strain>
    </source>
</reference>
<evidence type="ECO:0000313" key="2">
    <source>
        <dbReference type="Proteomes" id="UP000613160"/>
    </source>
</evidence>
<organism evidence="1 2">
    <name type="scientific">Aureimonas glaciei</name>
    <dbReference type="NCBI Taxonomy" id="1776957"/>
    <lineage>
        <taxon>Bacteria</taxon>
        <taxon>Pseudomonadati</taxon>
        <taxon>Pseudomonadota</taxon>
        <taxon>Alphaproteobacteria</taxon>
        <taxon>Hyphomicrobiales</taxon>
        <taxon>Aurantimonadaceae</taxon>
        <taxon>Aureimonas</taxon>
    </lineage>
</organism>
<reference evidence="1" key="2">
    <citation type="submission" date="2020-09" db="EMBL/GenBank/DDBJ databases">
        <authorList>
            <person name="Sun Q."/>
            <person name="Zhou Y."/>
        </authorList>
    </citation>
    <scope>NUCLEOTIDE SEQUENCE</scope>
    <source>
        <strain evidence="1">CGMCC 1.15493</strain>
    </source>
</reference>
<proteinExistence type="predicted"/>
<dbReference type="EMBL" id="BMJJ01000009">
    <property type="protein sequence ID" value="GGD28842.1"/>
    <property type="molecule type" value="Genomic_DNA"/>
</dbReference>
<name>A0A916Y378_9HYPH</name>
<sequence length="68" mass="7630">MTYRIDKLLIGSGPNPEHRHVCVASWHDTEAEAVAAYNALEHAELYARVGDGDYAEGAYRFSYEIEEA</sequence>
<keyword evidence="2" id="KW-1185">Reference proteome</keyword>
<gene>
    <name evidence="1" type="ORF">GCM10011335_34990</name>
</gene>
<dbReference type="Proteomes" id="UP000613160">
    <property type="component" value="Unassembled WGS sequence"/>
</dbReference>
<accession>A0A916Y378</accession>
<protein>
    <submittedName>
        <fullName evidence="1">Uncharacterized protein</fullName>
    </submittedName>
</protein>
<dbReference type="RefSeq" id="WP_188853117.1">
    <property type="nucleotide sequence ID" value="NZ_BMJJ01000009.1"/>
</dbReference>
<comment type="caution">
    <text evidence="1">The sequence shown here is derived from an EMBL/GenBank/DDBJ whole genome shotgun (WGS) entry which is preliminary data.</text>
</comment>
<evidence type="ECO:0000313" key="1">
    <source>
        <dbReference type="EMBL" id="GGD28842.1"/>
    </source>
</evidence>